<reference evidence="2" key="1">
    <citation type="submission" date="2015-11" db="EMBL/GenBank/DDBJ databases">
        <title>De novo transcriptome assembly of four potential Pierce s Disease insect vectors from Arizona vineyards.</title>
        <authorList>
            <person name="Tassone E.E."/>
        </authorList>
    </citation>
    <scope>NUCLEOTIDE SEQUENCE</scope>
</reference>
<name>A0A1B6FTM5_9HEMI</name>
<dbReference type="EMBL" id="GECZ01016234">
    <property type="protein sequence ID" value="JAS53535.1"/>
    <property type="molecule type" value="Transcribed_RNA"/>
</dbReference>
<organism evidence="2">
    <name type="scientific">Cuerna arida</name>
    <dbReference type="NCBI Taxonomy" id="1464854"/>
    <lineage>
        <taxon>Eukaryota</taxon>
        <taxon>Metazoa</taxon>
        <taxon>Ecdysozoa</taxon>
        <taxon>Arthropoda</taxon>
        <taxon>Hexapoda</taxon>
        <taxon>Insecta</taxon>
        <taxon>Pterygota</taxon>
        <taxon>Neoptera</taxon>
        <taxon>Paraneoptera</taxon>
        <taxon>Hemiptera</taxon>
        <taxon>Auchenorrhyncha</taxon>
        <taxon>Membracoidea</taxon>
        <taxon>Cicadellidae</taxon>
        <taxon>Cicadellinae</taxon>
        <taxon>Proconiini</taxon>
        <taxon>Cuerna</taxon>
    </lineage>
</organism>
<feature type="non-terminal residue" evidence="2">
    <location>
        <position position="1"/>
    </location>
</feature>
<protein>
    <submittedName>
        <fullName evidence="2">Uncharacterized protein</fullName>
    </submittedName>
</protein>
<evidence type="ECO:0000256" key="1">
    <source>
        <dbReference type="SAM" id="MobiDB-lite"/>
    </source>
</evidence>
<evidence type="ECO:0000313" key="2">
    <source>
        <dbReference type="EMBL" id="JAS53535.1"/>
    </source>
</evidence>
<gene>
    <name evidence="2" type="ORF">g.3141</name>
</gene>
<proteinExistence type="predicted"/>
<dbReference type="AlphaFoldDB" id="A0A1B6FTM5"/>
<feature type="region of interest" description="Disordered" evidence="1">
    <location>
        <begin position="52"/>
        <end position="86"/>
    </location>
</feature>
<sequence>EIYNSSVLTNQSFDHDKCIYTNTELGTVIYITSQSVLDTNVISLKSERTEHALPFSQHHADDHHREDEEEEAESCGEQTTPTTLPFARCESPHQHLRLLPVQGEVGRAEAGKHHKTIL</sequence>
<feature type="non-terminal residue" evidence="2">
    <location>
        <position position="118"/>
    </location>
</feature>
<accession>A0A1B6FTM5</accession>